<proteinExistence type="inferred from homology"/>
<dbReference type="EMBL" id="JBBNAF010000001">
    <property type="protein sequence ID" value="KAK9168075.1"/>
    <property type="molecule type" value="Genomic_DNA"/>
</dbReference>
<keyword evidence="2" id="KW-0677">Repeat</keyword>
<organism evidence="5 6">
    <name type="scientific">Stephania yunnanensis</name>
    <dbReference type="NCBI Taxonomy" id="152371"/>
    <lineage>
        <taxon>Eukaryota</taxon>
        <taxon>Viridiplantae</taxon>
        <taxon>Streptophyta</taxon>
        <taxon>Embryophyta</taxon>
        <taxon>Tracheophyta</taxon>
        <taxon>Spermatophyta</taxon>
        <taxon>Magnoliopsida</taxon>
        <taxon>Ranunculales</taxon>
        <taxon>Menispermaceae</taxon>
        <taxon>Menispermoideae</taxon>
        <taxon>Cissampelideae</taxon>
        <taxon>Stephania</taxon>
    </lineage>
</organism>
<dbReference type="InterPro" id="IPR011990">
    <property type="entry name" value="TPR-like_helical_dom_sf"/>
</dbReference>
<feature type="repeat" description="PPR" evidence="3">
    <location>
        <begin position="207"/>
        <end position="241"/>
    </location>
</feature>
<evidence type="ECO:0000313" key="6">
    <source>
        <dbReference type="Proteomes" id="UP001420932"/>
    </source>
</evidence>
<dbReference type="Proteomes" id="UP001420932">
    <property type="component" value="Unassembled WGS sequence"/>
</dbReference>
<name>A0AAP0LEC3_9MAGN</name>
<dbReference type="Gene3D" id="1.25.40.10">
    <property type="entry name" value="Tetratricopeptide repeat domain"/>
    <property type="match status" value="2"/>
</dbReference>
<reference evidence="5 6" key="1">
    <citation type="submission" date="2024-01" db="EMBL/GenBank/DDBJ databases">
        <title>Genome assemblies of Stephania.</title>
        <authorList>
            <person name="Yang L."/>
        </authorList>
    </citation>
    <scope>NUCLEOTIDE SEQUENCE [LARGE SCALE GENOMIC DNA]</scope>
    <source>
        <strain evidence="5">YNDBR</strain>
        <tissue evidence="5">Leaf</tissue>
    </source>
</reference>
<evidence type="ECO:0000256" key="1">
    <source>
        <dbReference type="ARBA" id="ARBA00007626"/>
    </source>
</evidence>
<dbReference type="AlphaFoldDB" id="A0AAP0LEC3"/>
<gene>
    <name evidence="5" type="ORF">Syun_000215</name>
</gene>
<dbReference type="PANTHER" id="PTHR47936:SF3">
    <property type="entry name" value="PENTACOTRIPEPTIDE-REPEAT REGION OF PRORP DOMAIN-CONTAINING PROTEIN"/>
    <property type="match status" value="1"/>
</dbReference>
<evidence type="ECO:0000256" key="3">
    <source>
        <dbReference type="PROSITE-ProRule" id="PRU00708"/>
    </source>
</evidence>
<dbReference type="NCBIfam" id="TIGR00756">
    <property type="entry name" value="PPR"/>
    <property type="match status" value="2"/>
</dbReference>
<dbReference type="Pfam" id="PF23276">
    <property type="entry name" value="TPR_24"/>
    <property type="match status" value="1"/>
</dbReference>
<comment type="caution">
    <text evidence="5">The sequence shown here is derived from an EMBL/GenBank/DDBJ whole genome shotgun (WGS) entry which is preliminary data.</text>
</comment>
<dbReference type="InterPro" id="IPR002885">
    <property type="entry name" value="PPR_rpt"/>
</dbReference>
<protein>
    <recommendedName>
        <fullName evidence="4">Pentatricopeptide repeat-containing protein-mitochondrial domain-containing protein</fullName>
    </recommendedName>
</protein>
<dbReference type="PANTHER" id="PTHR47936">
    <property type="entry name" value="PPR_LONG DOMAIN-CONTAINING PROTEIN"/>
    <property type="match status" value="1"/>
</dbReference>
<feature type="repeat" description="PPR" evidence="3">
    <location>
        <begin position="137"/>
        <end position="171"/>
    </location>
</feature>
<feature type="repeat" description="PPR" evidence="3">
    <location>
        <begin position="172"/>
        <end position="206"/>
    </location>
</feature>
<accession>A0AAP0LEC3</accession>
<sequence length="370" mass="41213">MSLLCKTLALKSPPFLLTISRFLSSSTAFDPPTSSSYDEQVAAAGRSRDFEALHRLLNKRYKDGCFNTKKTFKFITDTIEHDETLIPNLIQTLSRLDSGFARKNAFDSLISHLCKTNRVDDSVRVIAAMVRGEYGVNATTFHPLLNALTRKRRIDEAWRIIAMMKESGTNVDVTAYNYVLTAHCVEGEAELAAEVVERIEAEGLRADARTYDAAAMGCCRVGRVEGAVAVVRRMAEEGVPALYSTHAHVIKGLVGLGQWREAVDYVRAVGGRDVLLDRENFGFLGSVLVRKMRVVEAKMVFDEMGERGLDVGDKLRREYVALLEASKSTFDNCRQILLASQFCRNDRVAFTSNIVMIESKFHCPCGSSVF</sequence>
<keyword evidence="6" id="KW-1185">Reference proteome</keyword>
<comment type="similarity">
    <text evidence="1">Belongs to the PPR family. P subfamily.</text>
</comment>
<evidence type="ECO:0000259" key="4">
    <source>
        <dbReference type="Pfam" id="PF23276"/>
    </source>
</evidence>
<dbReference type="PROSITE" id="PS51375">
    <property type="entry name" value="PPR"/>
    <property type="match status" value="3"/>
</dbReference>
<evidence type="ECO:0000256" key="2">
    <source>
        <dbReference type="ARBA" id="ARBA00022737"/>
    </source>
</evidence>
<feature type="domain" description="Pentatricopeptide repeat-containing protein-mitochondrial" evidence="4">
    <location>
        <begin position="83"/>
        <end position="184"/>
    </location>
</feature>
<evidence type="ECO:0000313" key="5">
    <source>
        <dbReference type="EMBL" id="KAK9168075.1"/>
    </source>
</evidence>
<dbReference type="InterPro" id="IPR057027">
    <property type="entry name" value="TPR_mt"/>
</dbReference>
<dbReference type="Pfam" id="PF01535">
    <property type="entry name" value="PPR"/>
    <property type="match status" value="2"/>
</dbReference>